<dbReference type="AlphaFoldDB" id="A0A6G0ZAU3"/>
<comment type="caution">
    <text evidence="1">The sequence shown here is derived from an EMBL/GenBank/DDBJ whole genome shotgun (WGS) entry which is preliminary data.</text>
</comment>
<evidence type="ECO:0000313" key="2">
    <source>
        <dbReference type="Proteomes" id="UP000478052"/>
    </source>
</evidence>
<dbReference type="OrthoDB" id="6593676at2759"/>
<dbReference type="EMBL" id="VUJU01000856">
    <property type="protein sequence ID" value="KAF0767992.1"/>
    <property type="molecule type" value="Genomic_DNA"/>
</dbReference>
<gene>
    <name evidence="1" type="ORF">FWK35_00002656</name>
</gene>
<evidence type="ECO:0000313" key="1">
    <source>
        <dbReference type="EMBL" id="KAF0767992.1"/>
    </source>
</evidence>
<accession>A0A6G0ZAU3</accession>
<sequence length="76" mass="8874">MDSITRNFYKLGTDIKPIKISRLGKPNNKSRQLKIELLVVLEVFKILGLSRNLNLIKILKILDSRVMFEYQKVSQI</sequence>
<proteinExistence type="predicted"/>
<reference evidence="1 2" key="1">
    <citation type="submission" date="2019-08" db="EMBL/GenBank/DDBJ databases">
        <title>Whole genome of Aphis craccivora.</title>
        <authorList>
            <person name="Voronova N.V."/>
            <person name="Shulinski R.S."/>
            <person name="Bandarenka Y.V."/>
            <person name="Zhorov D.G."/>
            <person name="Warner D."/>
        </authorList>
    </citation>
    <scope>NUCLEOTIDE SEQUENCE [LARGE SCALE GENOMIC DNA]</scope>
    <source>
        <strain evidence="1">180601</strain>
        <tissue evidence="1">Whole Body</tissue>
    </source>
</reference>
<name>A0A6G0ZAU3_APHCR</name>
<organism evidence="1 2">
    <name type="scientific">Aphis craccivora</name>
    <name type="common">Cowpea aphid</name>
    <dbReference type="NCBI Taxonomy" id="307492"/>
    <lineage>
        <taxon>Eukaryota</taxon>
        <taxon>Metazoa</taxon>
        <taxon>Ecdysozoa</taxon>
        <taxon>Arthropoda</taxon>
        <taxon>Hexapoda</taxon>
        <taxon>Insecta</taxon>
        <taxon>Pterygota</taxon>
        <taxon>Neoptera</taxon>
        <taxon>Paraneoptera</taxon>
        <taxon>Hemiptera</taxon>
        <taxon>Sternorrhyncha</taxon>
        <taxon>Aphidomorpha</taxon>
        <taxon>Aphidoidea</taxon>
        <taxon>Aphididae</taxon>
        <taxon>Aphidini</taxon>
        <taxon>Aphis</taxon>
        <taxon>Aphis</taxon>
    </lineage>
</organism>
<keyword evidence="2" id="KW-1185">Reference proteome</keyword>
<dbReference type="Proteomes" id="UP000478052">
    <property type="component" value="Unassembled WGS sequence"/>
</dbReference>
<protein>
    <submittedName>
        <fullName evidence="1">Uncharacterized protein</fullName>
    </submittedName>
</protein>